<dbReference type="PANTHER" id="PTHR30562:SF1">
    <property type="entry name" value="UVRABC SYSTEM PROTEIN C"/>
    <property type="match status" value="1"/>
</dbReference>
<keyword evidence="12" id="KW-1185">Reference proteome</keyword>
<feature type="domain" description="GIY-YIG" evidence="9">
    <location>
        <begin position="14"/>
        <end position="93"/>
    </location>
</feature>
<name>A0A2N0VLJ2_9BACT</name>
<dbReference type="InterPro" id="IPR004791">
    <property type="entry name" value="UvrC"/>
</dbReference>
<dbReference type="Gene3D" id="3.30.420.340">
    <property type="entry name" value="UvrC, RNAse H endonuclease domain"/>
    <property type="match status" value="1"/>
</dbReference>
<evidence type="ECO:0000256" key="4">
    <source>
        <dbReference type="ARBA" id="ARBA00022881"/>
    </source>
</evidence>
<dbReference type="GO" id="GO:0009381">
    <property type="term" value="F:excinuclease ABC activity"/>
    <property type="evidence" value="ECO:0007669"/>
    <property type="project" value="UniProtKB-UniRule"/>
</dbReference>
<organism evidence="11 12">
    <name type="scientific">Rhodohalobacter barkolensis</name>
    <dbReference type="NCBI Taxonomy" id="2053187"/>
    <lineage>
        <taxon>Bacteria</taxon>
        <taxon>Pseudomonadati</taxon>
        <taxon>Balneolota</taxon>
        <taxon>Balneolia</taxon>
        <taxon>Balneolales</taxon>
        <taxon>Balneolaceae</taxon>
        <taxon>Rhodohalobacter</taxon>
    </lineage>
</organism>
<dbReference type="SUPFAM" id="SSF82771">
    <property type="entry name" value="GIY-YIG endonuclease"/>
    <property type="match status" value="1"/>
</dbReference>
<evidence type="ECO:0000256" key="5">
    <source>
        <dbReference type="ARBA" id="ARBA00023204"/>
    </source>
</evidence>
<dbReference type="InterPro" id="IPR001162">
    <property type="entry name" value="UvrC_RNase_H_dom"/>
</dbReference>
<dbReference type="InterPro" id="IPR036876">
    <property type="entry name" value="UVR_dom_sf"/>
</dbReference>
<comment type="function">
    <text evidence="7">The UvrABC repair system catalyzes the recognition and processing of DNA lesions. UvrC both incises the 5' and 3' sides of the lesion. The N-terminal half is responsible for the 3' incision and the C-terminal half is responsible for the 5' incision.</text>
</comment>
<dbReference type="NCBIfam" id="NF001824">
    <property type="entry name" value="PRK00558.1-5"/>
    <property type="match status" value="1"/>
</dbReference>
<dbReference type="EMBL" id="PISP01000001">
    <property type="protein sequence ID" value="PKD45067.1"/>
    <property type="molecule type" value="Genomic_DNA"/>
</dbReference>
<dbReference type="GO" id="GO:0006289">
    <property type="term" value="P:nucleotide-excision repair"/>
    <property type="evidence" value="ECO:0007669"/>
    <property type="project" value="UniProtKB-UniRule"/>
</dbReference>
<sequence length="609" mass="70417">MSISVEEKIAHLPFSPGVYQFKDSRGNYLYVGKAKKLRNRVRSYFQDSRYHDGRIKLMVSKIEDVEVIVTDSEAEALILENNLIKKHQPRYNIMYRDDKSYPYICITPGQKPRVYPTRTVVRDGSKYFGPYDHVGHMRRMLETIRKAFGLCTCAVSPKMVDKSRGAPKWHSCFDDYLQNCSGDWDDEEYQATIEKVERLLSGKTGDLIREVKEEMEIASQALEFEKAARLRDSVKSLEKYNQKMKIVANKEVHRDVFAIDVDEELGEACGVLFKIREGKLIGKFNRFLKNIEDRPRSVMMQSFVEDYYTGQMVGAIPDEVYLSDQMEEEDPLLEYLWEQRGKKVPIHVPQIGEKKHLIEMAITNARLNLGERKLEKQKAERDRIPQAVKDLKEYLKLDRLPRRIECFDNSNTQGTDPVASMVCFVDGQPRKSEYKRFKIKTVTGADDFASMKEIVRRRYSKVKKEKLQVPDLILIDGGKGQLNAALEALDEIEFRDACDVAGLAKRLEEVFLPGKFDPIMIPKTSSALKLLQRARDEAHRFAITYHRQKRSKRTLKTELTEIDGVGDKTAQKLLKEFGSVNQIKKENLETLQELLGEKLGERVHSHLQE</sequence>
<dbReference type="GO" id="GO:0003677">
    <property type="term" value="F:DNA binding"/>
    <property type="evidence" value="ECO:0007669"/>
    <property type="project" value="UniProtKB-UniRule"/>
</dbReference>
<dbReference type="Pfam" id="PF22920">
    <property type="entry name" value="UvrC_RNaseH"/>
    <property type="match status" value="1"/>
</dbReference>
<dbReference type="GO" id="GO:0009432">
    <property type="term" value="P:SOS response"/>
    <property type="evidence" value="ECO:0007669"/>
    <property type="project" value="UniProtKB-UniRule"/>
</dbReference>
<evidence type="ECO:0000313" key="12">
    <source>
        <dbReference type="Proteomes" id="UP000233398"/>
    </source>
</evidence>
<keyword evidence="1 7" id="KW-0963">Cytoplasm</keyword>
<comment type="caution">
    <text evidence="11">The sequence shown here is derived from an EMBL/GenBank/DDBJ whole genome shotgun (WGS) entry which is preliminary data.</text>
</comment>
<dbReference type="PROSITE" id="PS50164">
    <property type="entry name" value="GIY_YIG"/>
    <property type="match status" value="1"/>
</dbReference>
<reference evidence="11 12" key="1">
    <citation type="submission" date="2017-11" db="EMBL/GenBank/DDBJ databases">
        <title>Rhodohalobacter 15182 sp. nov., isolated from a salt lake.</title>
        <authorList>
            <person name="Han S."/>
        </authorList>
    </citation>
    <scope>NUCLEOTIDE SEQUENCE [LARGE SCALE GENOMIC DNA]</scope>
    <source>
        <strain evidence="11 12">15182</strain>
    </source>
</reference>
<dbReference type="OrthoDB" id="9804933at2"/>
<feature type="domain" description="UVR" evidence="8">
    <location>
        <begin position="205"/>
        <end position="240"/>
    </location>
</feature>
<dbReference type="Pfam" id="PF01541">
    <property type="entry name" value="GIY-YIG"/>
    <property type="match status" value="1"/>
</dbReference>
<dbReference type="SUPFAM" id="SSF47781">
    <property type="entry name" value="RuvA domain 2-like"/>
    <property type="match status" value="1"/>
</dbReference>
<dbReference type="InterPro" id="IPR047296">
    <property type="entry name" value="GIY-YIG_UvrC_Cho"/>
</dbReference>
<dbReference type="RefSeq" id="WP_101072481.1">
    <property type="nucleotide sequence ID" value="NZ_PISP01000001.1"/>
</dbReference>
<keyword evidence="3 7" id="KW-0228">DNA excision</keyword>
<dbReference type="Proteomes" id="UP000233398">
    <property type="component" value="Unassembled WGS sequence"/>
</dbReference>
<dbReference type="InterPro" id="IPR001943">
    <property type="entry name" value="UVR_dom"/>
</dbReference>
<dbReference type="InterPro" id="IPR050066">
    <property type="entry name" value="UvrABC_protein_C"/>
</dbReference>
<evidence type="ECO:0000259" key="10">
    <source>
        <dbReference type="PROSITE" id="PS50165"/>
    </source>
</evidence>
<evidence type="ECO:0000256" key="6">
    <source>
        <dbReference type="ARBA" id="ARBA00023236"/>
    </source>
</evidence>
<keyword evidence="4 7" id="KW-0267">Excision nuclease</keyword>
<dbReference type="FunFam" id="3.30.420.340:FF:000001">
    <property type="entry name" value="UvrABC system protein C"/>
    <property type="match status" value="1"/>
</dbReference>
<dbReference type="SMART" id="SM00465">
    <property type="entry name" value="GIYc"/>
    <property type="match status" value="1"/>
</dbReference>
<dbReference type="PANTHER" id="PTHR30562">
    <property type="entry name" value="UVRC/OXIDOREDUCTASE"/>
    <property type="match status" value="1"/>
</dbReference>
<feature type="domain" description="UvrC family homology region profile" evidence="10">
    <location>
        <begin position="266"/>
        <end position="489"/>
    </location>
</feature>
<keyword evidence="6 7" id="KW-0742">SOS response</keyword>
<dbReference type="Gene3D" id="4.10.860.10">
    <property type="entry name" value="UVR domain"/>
    <property type="match status" value="1"/>
</dbReference>
<evidence type="ECO:0000313" key="11">
    <source>
        <dbReference type="EMBL" id="PKD45067.1"/>
    </source>
</evidence>
<dbReference type="GO" id="GO:0009380">
    <property type="term" value="C:excinuclease repair complex"/>
    <property type="evidence" value="ECO:0007669"/>
    <property type="project" value="InterPro"/>
</dbReference>
<evidence type="ECO:0000259" key="9">
    <source>
        <dbReference type="PROSITE" id="PS50164"/>
    </source>
</evidence>
<dbReference type="Pfam" id="PF02151">
    <property type="entry name" value="UVR"/>
    <property type="match status" value="1"/>
</dbReference>
<comment type="similarity">
    <text evidence="7">Belongs to the UvrC family.</text>
</comment>
<dbReference type="Pfam" id="PF08459">
    <property type="entry name" value="UvrC_RNaseH_dom"/>
    <property type="match status" value="1"/>
</dbReference>
<dbReference type="NCBIfam" id="TIGR00194">
    <property type="entry name" value="uvrC"/>
    <property type="match status" value="1"/>
</dbReference>
<accession>A0A2N0VLJ2</accession>
<dbReference type="InterPro" id="IPR035901">
    <property type="entry name" value="GIY-YIG_endonuc_sf"/>
</dbReference>
<keyword evidence="2 7" id="KW-0227">DNA damage</keyword>
<dbReference type="GO" id="GO:0005737">
    <property type="term" value="C:cytoplasm"/>
    <property type="evidence" value="ECO:0007669"/>
    <property type="project" value="UniProtKB-SubCell"/>
</dbReference>
<evidence type="ECO:0000256" key="3">
    <source>
        <dbReference type="ARBA" id="ARBA00022769"/>
    </source>
</evidence>
<keyword evidence="5 7" id="KW-0234">DNA repair</keyword>
<dbReference type="HAMAP" id="MF_00203">
    <property type="entry name" value="UvrC"/>
    <property type="match status" value="1"/>
</dbReference>
<dbReference type="FunFam" id="3.40.1440.10:FF:000001">
    <property type="entry name" value="UvrABC system protein C"/>
    <property type="match status" value="1"/>
</dbReference>
<dbReference type="Gene3D" id="3.40.1440.10">
    <property type="entry name" value="GIY-YIG endonuclease"/>
    <property type="match status" value="1"/>
</dbReference>
<dbReference type="Pfam" id="PF14520">
    <property type="entry name" value="HHH_5"/>
    <property type="match status" value="1"/>
</dbReference>
<dbReference type="AlphaFoldDB" id="A0A2N0VLJ2"/>
<proteinExistence type="inferred from homology"/>
<comment type="subcellular location">
    <subcellularLocation>
        <location evidence="7">Cytoplasm</location>
    </subcellularLocation>
</comment>
<evidence type="ECO:0000259" key="8">
    <source>
        <dbReference type="PROSITE" id="PS50151"/>
    </source>
</evidence>
<gene>
    <name evidence="7" type="primary">uvrC</name>
    <name evidence="11" type="ORF">CWD77_06320</name>
</gene>
<dbReference type="Gene3D" id="1.10.150.20">
    <property type="entry name" value="5' to 3' exonuclease, C-terminal subdomain"/>
    <property type="match status" value="1"/>
</dbReference>
<dbReference type="InterPro" id="IPR010994">
    <property type="entry name" value="RuvA_2-like"/>
</dbReference>
<dbReference type="SUPFAM" id="SSF46600">
    <property type="entry name" value="C-terminal UvrC-binding domain of UvrB"/>
    <property type="match status" value="1"/>
</dbReference>
<evidence type="ECO:0000256" key="1">
    <source>
        <dbReference type="ARBA" id="ARBA00022490"/>
    </source>
</evidence>
<dbReference type="CDD" id="cd10434">
    <property type="entry name" value="GIY-YIG_UvrC_Cho"/>
    <property type="match status" value="1"/>
</dbReference>
<dbReference type="PROSITE" id="PS50165">
    <property type="entry name" value="UVRC"/>
    <property type="match status" value="1"/>
</dbReference>
<evidence type="ECO:0000256" key="2">
    <source>
        <dbReference type="ARBA" id="ARBA00022763"/>
    </source>
</evidence>
<dbReference type="InterPro" id="IPR038476">
    <property type="entry name" value="UvrC_RNase_H_dom_sf"/>
</dbReference>
<dbReference type="PROSITE" id="PS50151">
    <property type="entry name" value="UVR"/>
    <property type="match status" value="1"/>
</dbReference>
<comment type="subunit">
    <text evidence="7">Interacts with UvrB in an incision complex.</text>
</comment>
<evidence type="ECO:0000256" key="7">
    <source>
        <dbReference type="HAMAP-Rule" id="MF_00203"/>
    </source>
</evidence>
<dbReference type="InterPro" id="IPR000305">
    <property type="entry name" value="GIY-YIG_endonuc"/>
</dbReference>
<protein>
    <recommendedName>
        <fullName evidence="7">UvrABC system protein C</fullName>
        <shortName evidence="7">Protein UvrC</shortName>
    </recommendedName>
    <alternativeName>
        <fullName evidence="7">Excinuclease ABC subunit C</fullName>
    </alternativeName>
</protein>